<dbReference type="AlphaFoldDB" id="A0A9W8GCA5"/>
<reference evidence="2" key="1">
    <citation type="submission" date="2022-07" db="EMBL/GenBank/DDBJ databases">
        <title>Phylogenomic reconstructions and comparative analyses of Kickxellomycotina fungi.</title>
        <authorList>
            <person name="Reynolds N.K."/>
            <person name="Stajich J.E."/>
            <person name="Barry K."/>
            <person name="Grigoriev I.V."/>
            <person name="Crous P."/>
            <person name="Smith M.E."/>
        </authorList>
    </citation>
    <scope>NUCLEOTIDE SEQUENCE</scope>
    <source>
        <strain evidence="2">NRRL 3115</strain>
    </source>
</reference>
<dbReference type="SUPFAM" id="SSF53807">
    <property type="entry name" value="Helical backbone' metal receptor"/>
    <property type="match status" value="1"/>
</dbReference>
<evidence type="ECO:0000256" key="1">
    <source>
        <dbReference type="SAM" id="SignalP"/>
    </source>
</evidence>
<dbReference type="EMBL" id="JANBTW010000013">
    <property type="protein sequence ID" value="KAJ2679252.1"/>
    <property type="molecule type" value="Genomic_DNA"/>
</dbReference>
<dbReference type="PANTHER" id="PTHR38360:SF1">
    <property type="entry name" value="F12P19.7"/>
    <property type="match status" value="1"/>
</dbReference>
<protein>
    <submittedName>
        <fullName evidence="2">Uncharacterized protein</fullName>
    </submittedName>
</protein>
<accession>A0A9W8GCA5</accession>
<organism evidence="2 3">
    <name type="scientific">Coemansia spiralis</name>
    <dbReference type="NCBI Taxonomy" id="417178"/>
    <lineage>
        <taxon>Eukaryota</taxon>
        <taxon>Fungi</taxon>
        <taxon>Fungi incertae sedis</taxon>
        <taxon>Zoopagomycota</taxon>
        <taxon>Kickxellomycotina</taxon>
        <taxon>Kickxellomycetes</taxon>
        <taxon>Kickxellales</taxon>
        <taxon>Kickxellaceae</taxon>
        <taxon>Coemansia</taxon>
    </lineage>
</organism>
<comment type="caution">
    <text evidence="2">The sequence shown here is derived from an EMBL/GenBank/DDBJ whole genome shotgun (WGS) entry which is preliminary data.</text>
</comment>
<evidence type="ECO:0000313" key="3">
    <source>
        <dbReference type="Proteomes" id="UP001151518"/>
    </source>
</evidence>
<sequence length="428" mass="46196">MIFRTTLCAAAALLAAAATFPKGAVGNESGCVSSFDPSTDYFPDKAQVKYGAGFDISYNGNAKYITNKVSGENYVLYQCGTPIPNGVQPTPANSLQVGNWTKVAAVPGTKIVLSSAPASAIIEALGLQDAVAASYKFLSVTSPCMQKLLDSLPRIEQTYATPSNRRRGIGSASRKNTLVRRVSYDLGNQGLQWTFTTYGMSDPRSFAVNPEDATDMLGKAEWIKFVAAFFNKEAEANKLFADIESRYNSLKKSDSVKKTVGIARYNKAANGTILGWTTVPAQPWLAQGLSDAGYNTHTKDMISYTNIDDFNKAVSGWDVLIDTSMEPLPHGGAKVPEWQDLTNGYKLGSTGAKSLSFLAQNAIYRSDLISSTQNATDADEHLQVQPDVLLDDLIKVASAASGAKDAHWYRNLPLQMSIDWTSPAECTN</sequence>
<feature type="signal peptide" evidence="1">
    <location>
        <begin position="1"/>
        <end position="26"/>
    </location>
</feature>
<dbReference type="PANTHER" id="PTHR38360">
    <property type="entry name" value="OS03G0120000 PROTEIN"/>
    <property type="match status" value="1"/>
</dbReference>
<feature type="chain" id="PRO_5040815570" evidence="1">
    <location>
        <begin position="27"/>
        <end position="428"/>
    </location>
</feature>
<proteinExistence type="predicted"/>
<keyword evidence="1" id="KW-0732">Signal</keyword>
<dbReference type="Proteomes" id="UP001151518">
    <property type="component" value="Unassembled WGS sequence"/>
</dbReference>
<gene>
    <name evidence="2" type="ORF">GGI25_001608</name>
</gene>
<name>A0A9W8GCA5_9FUNG</name>
<evidence type="ECO:0000313" key="2">
    <source>
        <dbReference type="EMBL" id="KAJ2679252.1"/>
    </source>
</evidence>
<dbReference type="OrthoDB" id="409848at2759"/>